<dbReference type="AlphaFoldDB" id="A0A7K1UDH4"/>
<dbReference type="RefSeq" id="WP_157309785.1">
    <property type="nucleotide sequence ID" value="NZ_WRXN01000024.1"/>
</dbReference>
<dbReference type="Proteomes" id="UP000461730">
    <property type="component" value="Unassembled WGS sequence"/>
</dbReference>
<evidence type="ECO:0000313" key="2">
    <source>
        <dbReference type="EMBL" id="MVT12366.1"/>
    </source>
</evidence>
<keyword evidence="3" id="KW-1185">Reference proteome</keyword>
<keyword evidence="1" id="KW-1133">Transmembrane helix</keyword>
<evidence type="ECO:0000256" key="1">
    <source>
        <dbReference type="SAM" id="Phobius"/>
    </source>
</evidence>
<reference evidence="2 3" key="1">
    <citation type="submission" date="2019-12" db="EMBL/GenBank/DDBJ databases">
        <title>Chitinophaga sp. strain ysch24 (GDMCC 1.1355), whole genome shotgun sequence.</title>
        <authorList>
            <person name="Zhang X."/>
        </authorList>
    </citation>
    <scope>NUCLEOTIDE SEQUENCE [LARGE SCALE GENOMIC DNA]</scope>
    <source>
        <strain evidence="3">ysch24</strain>
    </source>
</reference>
<feature type="transmembrane region" description="Helical" evidence="1">
    <location>
        <begin position="366"/>
        <end position="387"/>
    </location>
</feature>
<accession>A0A7K1UDH4</accession>
<comment type="caution">
    <text evidence="2">The sequence shown here is derived from an EMBL/GenBank/DDBJ whole genome shotgun (WGS) entry which is preliminary data.</text>
</comment>
<gene>
    <name evidence="2" type="ORF">GO493_29200</name>
</gene>
<keyword evidence="1" id="KW-0472">Membrane</keyword>
<sequence>MDSNIQEFVRILGDKIKQPHEWNSRNLCVTNFDNDTYNHLRNVLQSLHIPEEGDQDELIFNLNQNAGADNLVFYDQKHFQSENSYERYKDCWQDVNIIILMPGGEVAIKEKGEQFGDRNLPIYNYLYYRKILAFLLSKPEFTSLHYEMDQQFAILSAEKGPFHIGYSLAEIRVATAGSLMSEYEELVKGFDKMEFAAFFKDVVIEGTHAAVVGDRFWKLVSNLAALTSLANRDLQIYLQKFAFEKIKSKFKEEKVKYFESLEKNIESLNKQVLAFPLTFAASVFAGFQVKDSFWILIVIFASYALYTFVAWKILGLIKYNIDTTEQDVKDESNRIRTTYQVVYSEFQGDFNKINGKILLIKQLHKWLRGILVGLLVLFLLFTIGYSMKLEKVAQETAAAALKAKEDSLQRAANKVIDTFQVRIVSSAVKPVPVVIDTSANKKADEVHLVGKANKH</sequence>
<name>A0A7K1UDH4_9BACT</name>
<proteinExistence type="predicted"/>
<feature type="transmembrane region" description="Helical" evidence="1">
    <location>
        <begin position="293"/>
        <end position="311"/>
    </location>
</feature>
<protein>
    <submittedName>
        <fullName evidence="2">Uncharacterized protein</fullName>
    </submittedName>
</protein>
<feature type="transmembrane region" description="Helical" evidence="1">
    <location>
        <begin position="268"/>
        <end position="287"/>
    </location>
</feature>
<dbReference type="EMBL" id="WRXN01000024">
    <property type="protein sequence ID" value="MVT12366.1"/>
    <property type="molecule type" value="Genomic_DNA"/>
</dbReference>
<organism evidence="2 3">
    <name type="scientific">Chitinophaga tropicalis</name>
    <dbReference type="NCBI Taxonomy" id="2683588"/>
    <lineage>
        <taxon>Bacteria</taxon>
        <taxon>Pseudomonadati</taxon>
        <taxon>Bacteroidota</taxon>
        <taxon>Chitinophagia</taxon>
        <taxon>Chitinophagales</taxon>
        <taxon>Chitinophagaceae</taxon>
        <taxon>Chitinophaga</taxon>
    </lineage>
</organism>
<keyword evidence="1" id="KW-0812">Transmembrane</keyword>
<evidence type="ECO:0000313" key="3">
    <source>
        <dbReference type="Proteomes" id="UP000461730"/>
    </source>
</evidence>